<dbReference type="PANTHER" id="PTHR43355:SF2">
    <property type="entry name" value="FLAVIN REDUCTASE (NADPH)"/>
    <property type="match status" value="1"/>
</dbReference>
<dbReference type="SUPFAM" id="SSF51735">
    <property type="entry name" value="NAD(P)-binding Rossmann-fold domains"/>
    <property type="match status" value="1"/>
</dbReference>
<evidence type="ECO:0000313" key="3">
    <source>
        <dbReference type="Proteomes" id="UP000199607"/>
    </source>
</evidence>
<organism evidence="2 3">
    <name type="scientific">Halogranum rubrum</name>
    <dbReference type="NCBI Taxonomy" id="553466"/>
    <lineage>
        <taxon>Archaea</taxon>
        <taxon>Methanobacteriati</taxon>
        <taxon>Methanobacteriota</taxon>
        <taxon>Stenosarchaea group</taxon>
        <taxon>Halobacteria</taxon>
        <taxon>Halobacteriales</taxon>
        <taxon>Haloferacaceae</taxon>
    </lineage>
</organism>
<dbReference type="PANTHER" id="PTHR43355">
    <property type="entry name" value="FLAVIN REDUCTASE (NADPH)"/>
    <property type="match status" value="1"/>
</dbReference>
<evidence type="ECO:0000259" key="1">
    <source>
        <dbReference type="Pfam" id="PF13460"/>
    </source>
</evidence>
<dbReference type="Gene3D" id="3.40.50.720">
    <property type="entry name" value="NAD(P)-binding Rossmann-like Domain"/>
    <property type="match status" value="1"/>
</dbReference>
<proteinExistence type="predicted"/>
<evidence type="ECO:0000313" key="2">
    <source>
        <dbReference type="EMBL" id="SFK83747.1"/>
    </source>
</evidence>
<dbReference type="InterPro" id="IPR051606">
    <property type="entry name" value="Polyketide_Oxido-like"/>
</dbReference>
<gene>
    <name evidence="2" type="ORF">SAMN04487950_1357</name>
</gene>
<dbReference type="InterPro" id="IPR036291">
    <property type="entry name" value="NAD(P)-bd_dom_sf"/>
</dbReference>
<dbReference type="AlphaFoldDB" id="A0A1I4CU40"/>
<sequence>MTAVSDEQSTELLTEHRHTMHVLLFGASGRIGRRITDELLSRDHEVTGVSRSGDIEGVDDPDFEAVAGDATDPNDVAALAEGHDAVASALGPSEDEGVDVLVEMAEAVVEGLQETGVDRLVWTGGAGVLEVAPGTRLVDTEEFPDEWEPVARAAIDAYGVIESSALDWTYLAPAALIEPGERTGEYRTSDGELVVDDDGDSYISMEDFAVAFVDELENEEGVRTLRGVGY</sequence>
<dbReference type="Proteomes" id="UP000199607">
    <property type="component" value="Unassembled WGS sequence"/>
</dbReference>
<reference evidence="3" key="1">
    <citation type="submission" date="2016-10" db="EMBL/GenBank/DDBJ databases">
        <authorList>
            <person name="Varghese N."/>
            <person name="Submissions S."/>
        </authorList>
    </citation>
    <scope>NUCLEOTIDE SEQUENCE [LARGE SCALE GENOMIC DNA]</scope>
    <source>
        <strain evidence="3">CGMCC 1.7738</strain>
    </source>
</reference>
<accession>A0A1I4CU40</accession>
<keyword evidence="3" id="KW-1185">Reference proteome</keyword>
<dbReference type="STRING" id="553466.SAMN04487950_1357"/>
<dbReference type="EMBL" id="FOTC01000001">
    <property type="protein sequence ID" value="SFK83747.1"/>
    <property type="molecule type" value="Genomic_DNA"/>
</dbReference>
<feature type="domain" description="NAD(P)-binding" evidence="1">
    <location>
        <begin position="26"/>
        <end position="218"/>
    </location>
</feature>
<dbReference type="GO" id="GO:0016646">
    <property type="term" value="F:oxidoreductase activity, acting on the CH-NH group of donors, NAD or NADP as acceptor"/>
    <property type="evidence" value="ECO:0007669"/>
    <property type="project" value="TreeGrafter"/>
</dbReference>
<dbReference type="Pfam" id="PF13460">
    <property type="entry name" value="NAD_binding_10"/>
    <property type="match status" value="1"/>
</dbReference>
<dbReference type="InterPro" id="IPR016040">
    <property type="entry name" value="NAD(P)-bd_dom"/>
</dbReference>
<name>A0A1I4CU40_9EURY</name>
<protein>
    <recommendedName>
        <fullName evidence="1">NAD(P)-binding domain-containing protein</fullName>
    </recommendedName>
</protein>